<name>A0A369K3I4_HYPMA</name>
<proteinExistence type="predicted"/>
<dbReference type="AlphaFoldDB" id="A0A369K3I4"/>
<dbReference type="EMBL" id="LUEZ02000010">
    <property type="protein sequence ID" value="RDB28508.1"/>
    <property type="molecule type" value="Genomic_DNA"/>
</dbReference>
<evidence type="ECO:0000313" key="1">
    <source>
        <dbReference type="EMBL" id="RDB28508.1"/>
    </source>
</evidence>
<protein>
    <submittedName>
        <fullName evidence="1">Uncharacterized protein</fullName>
    </submittedName>
</protein>
<gene>
    <name evidence="1" type="ORF">Hypma_015461</name>
</gene>
<dbReference type="Proteomes" id="UP000076154">
    <property type="component" value="Unassembled WGS sequence"/>
</dbReference>
<reference evidence="1" key="1">
    <citation type="submission" date="2018-04" db="EMBL/GenBank/DDBJ databases">
        <title>Whole genome sequencing of Hypsizygus marmoreus.</title>
        <authorList>
            <person name="Choi I.-G."/>
            <person name="Min B."/>
            <person name="Kim J.-G."/>
            <person name="Kim S."/>
            <person name="Oh Y.-L."/>
            <person name="Kong W.-S."/>
            <person name="Park H."/>
            <person name="Jeong J."/>
            <person name="Song E.-S."/>
        </authorList>
    </citation>
    <scope>NUCLEOTIDE SEQUENCE [LARGE SCALE GENOMIC DNA]</scope>
    <source>
        <strain evidence="1">51987-8</strain>
    </source>
</reference>
<accession>A0A369K3I4</accession>
<keyword evidence="2" id="KW-1185">Reference proteome</keyword>
<sequence length="70" mass="7698">MASATTASHSCFVRWNRGTTWLPGVTAAGVRRSGSGIPTIPTSDHVFDKLFSNLQANKRPRWDALPWNLS</sequence>
<comment type="caution">
    <text evidence="1">The sequence shown here is derived from an EMBL/GenBank/DDBJ whole genome shotgun (WGS) entry which is preliminary data.</text>
</comment>
<organism evidence="1 2">
    <name type="scientific">Hypsizygus marmoreus</name>
    <name type="common">White beech mushroom</name>
    <name type="synonym">Agaricus marmoreus</name>
    <dbReference type="NCBI Taxonomy" id="39966"/>
    <lineage>
        <taxon>Eukaryota</taxon>
        <taxon>Fungi</taxon>
        <taxon>Dikarya</taxon>
        <taxon>Basidiomycota</taxon>
        <taxon>Agaricomycotina</taxon>
        <taxon>Agaricomycetes</taxon>
        <taxon>Agaricomycetidae</taxon>
        <taxon>Agaricales</taxon>
        <taxon>Tricholomatineae</taxon>
        <taxon>Lyophyllaceae</taxon>
        <taxon>Hypsizygus</taxon>
    </lineage>
</organism>
<dbReference type="InParanoid" id="A0A369K3I4"/>
<evidence type="ECO:0000313" key="2">
    <source>
        <dbReference type="Proteomes" id="UP000076154"/>
    </source>
</evidence>